<keyword evidence="2" id="KW-0547">Nucleotide-binding</keyword>
<reference evidence="6 7" key="1">
    <citation type="submission" date="2022-01" db="EMBL/GenBank/DDBJ databases">
        <authorList>
            <person name="Xiong W."/>
            <person name="Schranz E."/>
        </authorList>
    </citation>
    <scope>NUCLEOTIDE SEQUENCE [LARGE SCALE GENOMIC DNA]</scope>
</reference>
<dbReference type="PANTHER" id="PTHR20861:SF1">
    <property type="entry name" value="HOMOSERINE KINASE"/>
    <property type="match status" value="1"/>
</dbReference>
<dbReference type="EMBL" id="CAKMRJ010004445">
    <property type="protein sequence ID" value="CAH1435263.1"/>
    <property type="molecule type" value="Genomic_DNA"/>
</dbReference>
<evidence type="ECO:0000256" key="1">
    <source>
        <dbReference type="ARBA" id="ARBA00022679"/>
    </source>
</evidence>
<dbReference type="InterPro" id="IPR036554">
    <property type="entry name" value="GHMP_kinase_C_sf"/>
</dbReference>
<feature type="domain" description="GHMP kinase C-terminal" evidence="5">
    <location>
        <begin position="9"/>
        <end position="45"/>
    </location>
</feature>
<evidence type="ECO:0000259" key="5">
    <source>
        <dbReference type="Pfam" id="PF08544"/>
    </source>
</evidence>
<dbReference type="PANTHER" id="PTHR20861">
    <property type="entry name" value="HOMOSERINE/4-DIPHOSPHOCYTIDYL-2-C-METHYL-D-ERYTHRITOL KINASE"/>
    <property type="match status" value="1"/>
</dbReference>
<name>A0AAU9N4K4_9ASTR</name>
<dbReference type="GO" id="GO:0005524">
    <property type="term" value="F:ATP binding"/>
    <property type="evidence" value="ECO:0007669"/>
    <property type="project" value="UniProtKB-KW"/>
</dbReference>
<dbReference type="SUPFAM" id="SSF55060">
    <property type="entry name" value="GHMP Kinase, C-terminal domain"/>
    <property type="match status" value="1"/>
</dbReference>
<dbReference type="GO" id="GO:0016301">
    <property type="term" value="F:kinase activity"/>
    <property type="evidence" value="ECO:0007669"/>
    <property type="project" value="UniProtKB-KW"/>
</dbReference>
<protein>
    <recommendedName>
        <fullName evidence="5">GHMP kinase C-terminal domain-containing protein</fullName>
    </recommendedName>
</protein>
<keyword evidence="7" id="KW-1185">Reference proteome</keyword>
<dbReference type="InterPro" id="IPR013750">
    <property type="entry name" value="GHMP_kinase_C_dom"/>
</dbReference>
<dbReference type="Gene3D" id="3.30.70.890">
    <property type="entry name" value="GHMP kinase, C-terminal domain"/>
    <property type="match status" value="1"/>
</dbReference>
<comment type="caution">
    <text evidence="6">The sequence shown here is derived from an EMBL/GenBank/DDBJ whole genome shotgun (WGS) entry which is preliminary data.</text>
</comment>
<dbReference type="Proteomes" id="UP001157418">
    <property type="component" value="Unassembled WGS sequence"/>
</dbReference>
<sequence>MLHHEWNNSQVGAYGCTISGAGPTTVAVIDDEGKRKEIGEKMVEAFMAEGNLKALAMVKQLYRVTELVLDWLVAFQDNYEDKFNES</sequence>
<evidence type="ECO:0000313" key="6">
    <source>
        <dbReference type="EMBL" id="CAH1435263.1"/>
    </source>
</evidence>
<evidence type="ECO:0000256" key="2">
    <source>
        <dbReference type="ARBA" id="ARBA00022741"/>
    </source>
</evidence>
<proteinExistence type="predicted"/>
<keyword evidence="3" id="KW-0418">Kinase</keyword>
<dbReference type="AlphaFoldDB" id="A0AAU9N4K4"/>
<evidence type="ECO:0000256" key="4">
    <source>
        <dbReference type="ARBA" id="ARBA00022840"/>
    </source>
</evidence>
<accession>A0AAU9N4K4</accession>
<dbReference type="Pfam" id="PF08544">
    <property type="entry name" value="GHMP_kinases_C"/>
    <property type="match status" value="1"/>
</dbReference>
<organism evidence="6 7">
    <name type="scientific">Lactuca virosa</name>
    <dbReference type="NCBI Taxonomy" id="75947"/>
    <lineage>
        <taxon>Eukaryota</taxon>
        <taxon>Viridiplantae</taxon>
        <taxon>Streptophyta</taxon>
        <taxon>Embryophyta</taxon>
        <taxon>Tracheophyta</taxon>
        <taxon>Spermatophyta</taxon>
        <taxon>Magnoliopsida</taxon>
        <taxon>eudicotyledons</taxon>
        <taxon>Gunneridae</taxon>
        <taxon>Pentapetalae</taxon>
        <taxon>asterids</taxon>
        <taxon>campanulids</taxon>
        <taxon>Asterales</taxon>
        <taxon>Asteraceae</taxon>
        <taxon>Cichorioideae</taxon>
        <taxon>Cichorieae</taxon>
        <taxon>Lactucinae</taxon>
        <taxon>Lactuca</taxon>
    </lineage>
</organism>
<keyword evidence="4" id="KW-0067">ATP-binding</keyword>
<keyword evidence="1" id="KW-0808">Transferase</keyword>
<gene>
    <name evidence="6" type="ORF">LVIROSA_LOCUS21720</name>
</gene>
<evidence type="ECO:0000313" key="7">
    <source>
        <dbReference type="Proteomes" id="UP001157418"/>
    </source>
</evidence>
<evidence type="ECO:0000256" key="3">
    <source>
        <dbReference type="ARBA" id="ARBA00022777"/>
    </source>
</evidence>